<keyword evidence="1" id="KW-1185">Reference proteome</keyword>
<dbReference type="WBParaSite" id="jg18452">
    <property type="protein sequence ID" value="jg18452"/>
    <property type="gene ID" value="jg18452"/>
</dbReference>
<dbReference type="AlphaFoldDB" id="A0A915DEP8"/>
<evidence type="ECO:0000313" key="2">
    <source>
        <dbReference type="WBParaSite" id="jg18452"/>
    </source>
</evidence>
<name>A0A915DEP8_9BILA</name>
<dbReference type="Gene3D" id="3.50.50.60">
    <property type="entry name" value="FAD/NAD(P)-binding domain"/>
    <property type="match status" value="1"/>
</dbReference>
<reference evidence="2" key="1">
    <citation type="submission" date="2022-11" db="UniProtKB">
        <authorList>
            <consortium name="WormBaseParasite"/>
        </authorList>
    </citation>
    <scope>IDENTIFICATION</scope>
</reference>
<sequence>MSILTNEGFRVTIIGGGLSGLLLAGLLQLNSAAAVTVYERFISEESSYWSQGATIHLKSDSGFLAIK</sequence>
<evidence type="ECO:0000313" key="1">
    <source>
        <dbReference type="Proteomes" id="UP000887574"/>
    </source>
</evidence>
<dbReference type="Proteomes" id="UP000887574">
    <property type="component" value="Unplaced"/>
</dbReference>
<accession>A0A915DEP8</accession>
<protein>
    <submittedName>
        <fullName evidence="2">Uncharacterized protein</fullName>
    </submittedName>
</protein>
<proteinExistence type="predicted"/>
<organism evidence="1 2">
    <name type="scientific">Ditylenchus dipsaci</name>
    <dbReference type="NCBI Taxonomy" id="166011"/>
    <lineage>
        <taxon>Eukaryota</taxon>
        <taxon>Metazoa</taxon>
        <taxon>Ecdysozoa</taxon>
        <taxon>Nematoda</taxon>
        <taxon>Chromadorea</taxon>
        <taxon>Rhabditida</taxon>
        <taxon>Tylenchina</taxon>
        <taxon>Tylenchomorpha</taxon>
        <taxon>Sphaerularioidea</taxon>
        <taxon>Anguinidae</taxon>
        <taxon>Anguininae</taxon>
        <taxon>Ditylenchus</taxon>
    </lineage>
</organism>
<dbReference type="InterPro" id="IPR036188">
    <property type="entry name" value="FAD/NAD-bd_sf"/>
</dbReference>